<organism evidence="2">
    <name type="scientific">Oryza meridionalis</name>
    <dbReference type="NCBI Taxonomy" id="40149"/>
    <lineage>
        <taxon>Eukaryota</taxon>
        <taxon>Viridiplantae</taxon>
        <taxon>Streptophyta</taxon>
        <taxon>Embryophyta</taxon>
        <taxon>Tracheophyta</taxon>
        <taxon>Spermatophyta</taxon>
        <taxon>Magnoliopsida</taxon>
        <taxon>Liliopsida</taxon>
        <taxon>Poales</taxon>
        <taxon>Poaceae</taxon>
        <taxon>BOP clade</taxon>
        <taxon>Oryzoideae</taxon>
        <taxon>Oryzeae</taxon>
        <taxon>Oryzinae</taxon>
        <taxon>Oryza</taxon>
    </lineage>
</organism>
<dbReference type="EnsemblPlants" id="OMERI01G14980.1">
    <property type="protein sequence ID" value="OMERI01G14980.1"/>
    <property type="gene ID" value="OMERI01G14980"/>
</dbReference>
<keyword evidence="3" id="KW-1185">Reference proteome</keyword>
<reference evidence="2" key="1">
    <citation type="submission" date="2015-04" db="UniProtKB">
        <authorList>
            <consortium name="EnsemblPlants"/>
        </authorList>
    </citation>
    <scope>IDENTIFICATION</scope>
</reference>
<reference evidence="2" key="2">
    <citation type="submission" date="2018-05" db="EMBL/GenBank/DDBJ databases">
        <title>OmerRS3 (Oryza meridionalis Reference Sequence Version 3).</title>
        <authorList>
            <person name="Zhang J."/>
            <person name="Kudrna D."/>
            <person name="Lee S."/>
            <person name="Talag J."/>
            <person name="Welchert J."/>
            <person name="Wing R.A."/>
        </authorList>
    </citation>
    <scope>NUCLEOTIDE SEQUENCE [LARGE SCALE GENOMIC DNA]</scope>
    <source>
        <strain evidence="2">cv. OR44</strain>
    </source>
</reference>
<protein>
    <submittedName>
        <fullName evidence="2">Uncharacterized protein</fullName>
    </submittedName>
</protein>
<proteinExistence type="predicted"/>
<feature type="region of interest" description="Disordered" evidence="1">
    <location>
        <begin position="1"/>
        <end position="29"/>
    </location>
</feature>
<dbReference type="AlphaFoldDB" id="A0A0E0C277"/>
<dbReference type="Proteomes" id="UP000008021">
    <property type="component" value="Chromosome 1"/>
</dbReference>
<evidence type="ECO:0000313" key="3">
    <source>
        <dbReference type="Proteomes" id="UP000008021"/>
    </source>
</evidence>
<sequence length="134" mass="15506">MTARRRPSRGALLDGSVRISRSPPRHGRRLAEGDHQMVVQRILKEVSGRLNNVTMATIDTIITHIIVQPKDIKIKQSKFRNPIRLPAIVLNSNGCEMCIRAPFWVPEYLMTYNFVWDPDPYRVCPNHLVKNRHL</sequence>
<dbReference type="HOGENOM" id="CLU_1899509_0_0_1"/>
<dbReference type="Gramene" id="OMERI01G14980.1">
    <property type="protein sequence ID" value="OMERI01G14980.1"/>
    <property type="gene ID" value="OMERI01G14980"/>
</dbReference>
<accession>A0A0E0C277</accession>
<evidence type="ECO:0000313" key="2">
    <source>
        <dbReference type="EnsemblPlants" id="OMERI01G14980.1"/>
    </source>
</evidence>
<evidence type="ECO:0000256" key="1">
    <source>
        <dbReference type="SAM" id="MobiDB-lite"/>
    </source>
</evidence>
<name>A0A0E0C277_9ORYZ</name>